<evidence type="ECO:0000313" key="2">
    <source>
        <dbReference type="Proteomes" id="UP000828390"/>
    </source>
</evidence>
<organism evidence="1 2">
    <name type="scientific">Dreissena polymorpha</name>
    <name type="common">Zebra mussel</name>
    <name type="synonym">Mytilus polymorpha</name>
    <dbReference type="NCBI Taxonomy" id="45954"/>
    <lineage>
        <taxon>Eukaryota</taxon>
        <taxon>Metazoa</taxon>
        <taxon>Spiralia</taxon>
        <taxon>Lophotrochozoa</taxon>
        <taxon>Mollusca</taxon>
        <taxon>Bivalvia</taxon>
        <taxon>Autobranchia</taxon>
        <taxon>Heteroconchia</taxon>
        <taxon>Euheterodonta</taxon>
        <taxon>Imparidentia</taxon>
        <taxon>Neoheterodontei</taxon>
        <taxon>Myida</taxon>
        <taxon>Dreissenoidea</taxon>
        <taxon>Dreissenidae</taxon>
        <taxon>Dreissena</taxon>
    </lineage>
</organism>
<comment type="caution">
    <text evidence="1">The sequence shown here is derived from an EMBL/GenBank/DDBJ whole genome shotgun (WGS) entry which is preliminary data.</text>
</comment>
<proteinExistence type="predicted"/>
<reference evidence="1" key="1">
    <citation type="journal article" date="2019" name="bioRxiv">
        <title>The Genome of the Zebra Mussel, Dreissena polymorpha: A Resource for Invasive Species Research.</title>
        <authorList>
            <person name="McCartney M.A."/>
            <person name="Auch B."/>
            <person name="Kono T."/>
            <person name="Mallez S."/>
            <person name="Zhang Y."/>
            <person name="Obille A."/>
            <person name="Becker A."/>
            <person name="Abrahante J.E."/>
            <person name="Garbe J."/>
            <person name="Badalamenti J.P."/>
            <person name="Herman A."/>
            <person name="Mangelson H."/>
            <person name="Liachko I."/>
            <person name="Sullivan S."/>
            <person name="Sone E.D."/>
            <person name="Koren S."/>
            <person name="Silverstein K.A.T."/>
            <person name="Beckman K.B."/>
            <person name="Gohl D.M."/>
        </authorList>
    </citation>
    <scope>NUCLEOTIDE SEQUENCE</scope>
    <source>
        <strain evidence="1">Duluth1</strain>
        <tissue evidence="1">Whole animal</tissue>
    </source>
</reference>
<dbReference type="Proteomes" id="UP000828390">
    <property type="component" value="Unassembled WGS sequence"/>
</dbReference>
<name>A0A9D3Z132_DREPO</name>
<gene>
    <name evidence="1" type="ORF">DPMN_067635</name>
</gene>
<sequence>MEKTGKMVHLGVAEEAVVVEVMVVVAVVAEVAVKEVVALVARGVAVAAIWTEKTGNMVHLDVAEVAVVEGVMVVEVVVEVVGAEEEVVADMVEVEEAMEVVAVLAGDRGVKAVVVAADTITEADTALVKAEKVEKVFLVSSQDKTARTANLGLMEGAEGEAKGLYNV</sequence>
<evidence type="ECO:0000313" key="1">
    <source>
        <dbReference type="EMBL" id="KAH3708194.1"/>
    </source>
</evidence>
<accession>A0A9D3Z132</accession>
<reference evidence="1" key="2">
    <citation type="submission" date="2020-11" db="EMBL/GenBank/DDBJ databases">
        <authorList>
            <person name="McCartney M.A."/>
            <person name="Auch B."/>
            <person name="Kono T."/>
            <person name="Mallez S."/>
            <person name="Becker A."/>
            <person name="Gohl D.M."/>
            <person name="Silverstein K.A.T."/>
            <person name="Koren S."/>
            <person name="Bechman K.B."/>
            <person name="Herman A."/>
            <person name="Abrahante J.E."/>
            <person name="Garbe J."/>
        </authorList>
    </citation>
    <scope>NUCLEOTIDE SEQUENCE</scope>
    <source>
        <strain evidence="1">Duluth1</strain>
        <tissue evidence="1">Whole animal</tissue>
    </source>
</reference>
<dbReference type="EMBL" id="JAIWYP010000014">
    <property type="protein sequence ID" value="KAH3708194.1"/>
    <property type="molecule type" value="Genomic_DNA"/>
</dbReference>
<dbReference type="AlphaFoldDB" id="A0A9D3Z132"/>
<protein>
    <submittedName>
        <fullName evidence="1">Uncharacterized protein</fullName>
    </submittedName>
</protein>
<keyword evidence="2" id="KW-1185">Reference proteome</keyword>